<organism evidence="4 5">
    <name type="scientific">Candidatus Liptonbacteria bacterium RIFCSPLOWO2_01_FULL_53_13</name>
    <dbReference type="NCBI Taxonomy" id="1798651"/>
    <lineage>
        <taxon>Bacteria</taxon>
        <taxon>Candidatus Liptoniibacteriota</taxon>
    </lineage>
</organism>
<keyword evidence="1" id="KW-0808">Transferase</keyword>
<evidence type="ECO:0000313" key="5">
    <source>
        <dbReference type="Proteomes" id="UP000178348"/>
    </source>
</evidence>
<dbReference type="PANTHER" id="PTHR43584:SF8">
    <property type="entry name" value="N-ACETYLMURAMATE ALPHA-1-PHOSPHATE URIDYLYLTRANSFERASE"/>
    <property type="match status" value="1"/>
</dbReference>
<dbReference type="Gene3D" id="3.90.550.10">
    <property type="entry name" value="Spore Coat Polysaccharide Biosynthesis Protein SpsA, Chain A"/>
    <property type="match status" value="1"/>
</dbReference>
<reference evidence="4 5" key="1">
    <citation type="journal article" date="2016" name="Nat. Commun.">
        <title>Thousands of microbial genomes shed light on interconnected biogeochemical processes in an aquifer system.</title>
        <authorList>
            <person name="Anantharaman K."/>
            <person name="Brown C.T."/>
            <person name="Hug L.A."/>
            <person name="Sharon I."/>
            <person name="Castelle C.J."/>
            <person name="Probst A.J."/>
            <person name="Thomas B.C."/>
            <person name="Singh A."/>
            <person name="Wilkins M.J."/>
            <person name="Karaoz U."/>
            <person name="Brodie E.L."/>
            <person name="Williams K.H."/>
            <person name="Hubbard S.S."/>
            <person name="Banfield J.F."/>
        </authorList>
    </citation>
    <scope>NUCLEOTIDE SEQUENCE [LARGE SCALE GENOMIC DNA]</scope>
</reference>
<dbReference type="PANTHER" id="PTHR43584">
    <property type="entry name" value="NUCLEOTIDYL TRANSFERASE"/>
    <property type="match status" value="1"/>
</dbReference>
<comment type="caution">
    <text evidence="4">The sequence shown here is derived from an EMBL/GenBank/DDBJ whole genome shotgun (WGS) entry which is preliminary data.</text>
</comment>
<dbReference type="InterPro" id="IPR050065">
    <property type="entry name" value="GlmU-like"/>
</dbReference>
<evidence type="ECO:0000256" key="1">
    <source>
        <dbReference type="ARBA" id="ARBA00022679"/>
    </source>
</evidence>
<dbReference type="GO" id="GO:0016779">
    <property type="term" value="F:nucleotidyltransferase activity"/>
    <property type="evidence" value="ECO:0007669"/>
    <property type="project" value="UniProtKB-KW"/>
</dbReference>
<proteinExistence type="predicted"/>
<dbReference type="PIRSF" id="PIRSF028162">
    <property type="entry name" value="BcbE_prd"/>
    <property type="match status" value="1"/>
</dbReference>
<evidence type="ECO:0000313" key="4">
    <source>
        <dbReference type="EMBL" id="OGZ01639.1"/>
    </source>
</evidence>
<keyword evidence="2" id="KW-0548">Nucleotidyltransferase</keyword>
<gene>
    <name evidence="4" type="ORF">A2946_02090</name>
</gene>
<feature type="domain" description="Nucleotidyl transferase" evidence="3">
    <location>
        <begin position="8"/>
        <end position="195"/>
    </location>
</feature>
<dbReference type="EMBL" id="MHLB01000034">
    <property type="protein sequence ID" value="OGZ01639.1"/>
    <property type="molecule type" value="Genomic_DNA"/>
</dbReference>
<accession>A0A1G2CJW1</accession>
<dbReference type="InterPro" id="IPR016873">
    <property type="entry name" value="Caps_polysacc_synth_BcbE_prd"/>
</dbReference>
<evidence type="ECO:0000259" key="3">
    <source>
        <dbReference type="Pfam" id="PF00483"/>
    </source>
</evidence>
<name>A0A1G2CJW1_9BACT</name>
<dbReference type="Proteomes" id="UP000178348">
    <property type="component" value="Unassembled WGS sequence"/>
</dbReference>
<dbReference type="InterPro" id="IPR029044">
    <property type="entry name" value="Nucleotide-diphossugar_trans"/>
</dbReference>
<dbReference type="AlphaFoldDB" id="A0A1G2CJW1"/>
<dbReference type="InterPro" id="IPR005835">
    <property type="entry name" value="NTP_transferase_dom"/>
</dbReference>
<sequence>MKIVMPMAGRGSRFVNIGVTKPKPLIEVLGKTMVQWSIEGARHTYPQAKDSDFVFICHADHERDYKISETLKALAGPKATVLFTPVVTEGAACTVLLAKDHIDGDEDMLMIDADHFVVCPEFEKAREEARLSGWGGLIPTFERTAPNYSYARTDEQGNVVETREKQVISTHAAVMYYFTKWKYFVSAAEAMIAKNIRYNNEFYMCPVYNEVIAQGHIVRTVPVELALHLGTPEEARYFEEHVPEKYRS</sequence>
<dbReference type="CDD" id="cd04183">
    <property type="entry name" value="GT2_BcE_like"/>
    <property type="match status" value="1"/>
</dbReference>
<evidence type="ECO:0000256" key="2">
    <source>
        <dbReference type="ARBA" id="ARBA00022695"/>
    </source>
</evidence>
<dbReference type="SUPFAM" id="SSF53448">
    <property type="entry name" value="Nucleotide-diphospho-sugar transferases"/>
    <property type="match status" value="1"/>
</dbReference>
<dbReference type="Pfam" id="PF00483">
    <property type="entry name" value="NTP_transferase"/>
    <property type="match status" value="1"/>
</dbReference>
<protein>
    <recommendedName>
        <fullName evidence="3">Nucleotidyl transferase domain-containing protein</fullName>
    </recommendedName>
</protein>